<keyword evidence="8" id="KW-1185">Reference proteome</keyword>
<dbReference type="PANTHER" id="PTHR30290">
    <property type="entry name" value="PERIPLASMIC BINDING COMPONENT OF ABC TRANSPORTER"/>
    <property type="match status" value="1"/>
</dbReference>
<comment type="caution">
    <text evidence="7">The sequence shown here is derived from an EMBL/GenBank/DDBJ whole genome shotgun (WGS) entry which is preliminary data.</text>
</comment>
<organism evidence="7 8">
    <name type="scientific">Streptomyces muensis</name>
    <dbReference type="NCBI Taxonomy" id="1077944"/>
    <lineage>
        <taxon>Bacteria</taxon>
        <taxon>Bacillati</taxon>
        <taxon>Actinomycetota</taxon>
        <taxon>Actinomycetes</taxon>
        <taxon>Kitasatosporales</taxon>
        <taxon>Streptomycetaceae</taxon>
        <taxon>Streptomyces</taxon>
    </lineage>
</organism>
<comment type="similarity">
    <text evidence="2">Belongs to the bacterial solute-binding protein 5 family.</text>
</comment>
<proteinExistence type="inferred from homology"/>
<dbReference type="RefSeq" id="WP_234760621.1">
    <property type="nucleotide sequence ID" value="NZ_JAKEIP010000004.1"/>
</dbReference>
<gene>
    <name evidence="7" type="ORF">L0P92_01895</name>
</gene>
<accession>A0A9X1PW29</accession>
<feature type="compositionally biased region" description="Low complexity" evidence="5">
    <location>
        <begin position="28"/>
        <end position="41"/>
    </location>
</feature>
<dbReference type="InterPro" id="IPR039424">
    <property type="entry name" value="SBP_5"/>
</dbReference>
<protein>
    <submittedName>
        <fullName evidence="7">ABC transporter substrate-binding protein</fullName>
    </submittedName>
</protein>
<reference evidence="7" key="1">
    <citation type="submission" date="2022-01" db="EMBL/GenBank/DDBJ databases">
        <title>Draft Genome Sequences of Seven Type Strains of the Genus Streptomyces.</title>
        <authorList>
            <person name="Aziz S."/>
            <person name="Coretto E."/>
            <person name="Chronakova A."/>
            <person name="Sproer C."/>
            <person name="Huber K."/>
            <person name="Nouioui I."/>
            <person name="Gross H."/>
        </authorList>
    </citation>
    <scope>NUCLEOTIDE SEQUENCE</scope>
    <source>
        <strain evidence="7">DSM 103493</strain>
    </source>
</reference>
<keyword evidence="3" id="KW-0813">Transport</keyword>
<feature type="region of interest" description="Disordered" evidence="5">
    <location>
        <begin position="14"/>
        <end position="76"/>
    </location>
</feature>
<feature type="domain" description="Solute-binding protein family 5" evidence="6">
    <location>
        <begin position="130"/>
        <end position="456"/>
    </location>
</feature>
<comment type="subcellular location">
    <subcellularLocation>
        <location evidence="1">Cell envelope</location>
    </subcellularLocation>
</comment>
<dbReference type="Proteomes" id="UP001139384">
    <property type="component" value="Unassembled WGS sequence"/>
</dbReference>
<evidence type="ECO:0000256" key="1">
    <source>
        <dbReference type="ARBA" id="ARBA00004196"/>
    </source>
</evidence>
<dbReference type="GO" id="GO:0015833">
    <property type="term" value="P:peptide transport"/>
    <property type="evidence" value="ECO:0007669"/>
    <property type="project" value="TreeGrafter"/>
</dbReference>
<dbReference type="EMBL" id="JAKEIP010000004">
    <property type="protein sequence ID" value="MCF1592326.1"/>
    <property type="molecule type" value="Genomic_DNA"/>
</dbReference>
<dbReference type="GO" id="GO:0030313">
    <property type="term" value="C:cell envelope"/>
    <property type="evidence" value="ECO:0007669"/>
    <property type="project" value="UniProtKB-SubCell"/>
</dbReference>
<name>A0A9X1PW29_STRM4</name>
<dbReference type="AlphaFoldDB" id="A0A9X1PW29"/>
<dbReference type="InterPro" id="IPR000914">
    <property type="entry name" value="SBP_5_dom"/>
</dbReference>
<evidence type="ECO:0000256" key="5">
    <source>
        <dbReference type="SAM" id="MobiDB-lite"/>
    </source>
</evidence>
<keyword evidence="4" id="KW-0732">Signal</keyword>
<evidence type="ECO:0000256" key="2">
    <source>
        <dbReference type="ARBA" id="ARBA00005695"/>
    </source>
</evidence>
<evidence type="ECO:0000256" key="4">
    <source>
        <dbReference type="ARBA" id="ARBA00022729"/>
    </source>
</evidence>
<feature type="compositionally biased region" description="Basic and acidic residues" evidence="5">
    <location>
        <begin position="48"/>
        <end position="63"/>
    </location>
</feature>
<dbReference type="Pfam" id="PF00496">
    <property type="entry name" value="SBP_bac_5"/>
    <property type="match status" value="1"/>
</dbReference>
<dbReference type="Gene3D" id="3.10.105.10">
    <property type="entry name" value="Dipeptide-binding Protein, Domain 3"/>
    <property type="match status" value="1"/>
</dbReference>
<sequence length="573" mass="62583">MPIDIIATRQQTCRNLRRRPDTAACTPSTAEAAGASHAGTARQFARSHQAERLERTANPKDGAKVTASSKSENPVEVVDRSATLRFAMSFGLTSLDPHRTPHVTKDVLWLRPVYDSLLRGVMRPGGGVGIGPQLATDYEVAADGKSIRLTLREGVTFQDGTVFDARAVKANIERAKEPDSTVAVELEAIDSVEIVDDHHVVLRLSAPDPAVIWALAESPAGMMLSPAAFGTDVSNNPVGTGPFTFVSRQEDSIDSAIPETVDVNYTRWEGHWDPDAALVKNLTIATIADSTPRYEEVVAGRYHGAQLAPPHDTEEHLARGVALTSRGFRFESVVGTNDFTVYLNHNKAPLDDVRVRRAMWIGLDRNKIAAETLHGVVGPAYQIFAKGWEGYDPALDVDPFDPEEARRLVREAGAEGATVEIMWATNEEEIAHAIQEQLSANTGLDVKLVAIHPNKLGISMGAGLHHAMMSMAVTEPEPSRTLELTYFPNARNPSKPSDEFYDMAAAAKTTPPGPERERAYRAISRYLVANPMHINVVNYLYVLLLRPEVVTARNLMTHGLMQLDFRGVGIRAA</sequence>
<evidence type="ECO:0000256" key="3">
    <source>
        <dbReference type="ARBA" id="ARBA00022448"/>
    </source>
</evidence>
<dbReference type="SUPFAM" id="SSF53850">
    <property type="entry name" value="Periplasmic binding protein-like II"/>
    <property type="match status" value="1"/>
</dbReference>
<evidence type="ECO:0000313" key="8">
    <source>
        <dbReference type="Proteomes" id="UP001139384"/>
    </source>
</evidence>
<evidence type="ECO:0000313" key="7">
    <source>
        <dbReference type="EMBL" id="MCF1592326.1"/>
    </source>
</evidence>
<dbReference type="Gene3D" id="3.40.190.10">
    <property type="entry name" value="Periplasmic binding protein-like II"/>
    <property type="match status" value="1"/>
</dbReference>
<evidence type="ECO:0000259" key="6">
    <source>
        <dbReference type="Pfam" id="PF00496"/>
    </source>
</evidence>
<dbReference type="GO" id="GO:1904680">
    <property type="term" value="F:peptide transmembrane transporter activity"/>
    <property type="evidence" value="ECO:0007669"/>
    <property type="project" value="TreeGrafter"/>
</dbReference>
<dbReference type="PANTHER" id="PTHR30290:SF10">
    <property type="entry name" value="PERIPLASMIC OLIGOPEPTIDE-BINDING PROTEIN-RELATED"/>
    <property type="match status" value="1"/>
</dbReference>